<dbReference type="Proteomes" id="UP001208017">
    <property type="component" value="Unassembled WGS sequence"/>
</dbReference>
<reference evidence="1 2" key="1">
    <citation type="submission" date="2022-11" db="EMBL/GenBank/DDBJ databases">
        <title>Study of microbial diversity in lake waters.</title>
        <authorList>
            <person name="Zhang J."/>
        </authorList>
    </citation>
    <scope>NUCLEOTIDE SEQUENCE [LARGE SCALE GENOMIC DNA]</scope>
    <source>
        <strain evidence="1 2">DT12</strain>
    </source>
</reference>
<keyword evidence="2" id="KW-1185">Reference proteome</keyword>
<accession>A0ABT3X3W9</accession>
<name>A0ABT3X3W9_9BACL</name>
<protein>
    <submittedName>
        <fullName evidence="1">Uncharacterized protein</fullName>
    </submittedName>
</protein>
<dbReference type="EMBL" id="JAPMLT010000004">
    <property type="protein sequence ID" value="MCX7570280.1"/>
    <property type="molecule type" value="Genomic_DNA"/>
</dbReference>
<proteinExistence type="predicted"/>
<evidence type="ECO:0000313" key="2">
    <source>
        <dbReference type="Proteomes" id="UP001208017"/>
    </source>
</evidence>
<evidence type="ECO:0000313" key="1">
    <source>
        <dbReference type="EMBL" id="MCX7570280.1"/>
    </source>
</evidence>
<dbReference type="RefSeq" id="WP_267151528.1">
    <property type="nucleotide sequence ID" value="NZ_JAPMLT010000004.1"/>
</dbReference>
<gene>
    <name evidence="1" type="ORF">OS242_09925</name>
</gene>
<sequence length="555" mass="62181">MNNPIKYPFERNSYFYGKLLTVRDFESEQQYVNDKRRLLNRLLFGSGIVTGLQVVRVDDKQITVEAGVAIDRYGREIVVPAPRKLQLSTIKGFSNNNYEQDVYVTLSYVEKGKEGVNPVTHSAIVDDKEMKFSRVLEEYAIEVKEQAPNPDDFDDLNLTHSYSVLHEDEQVRVLHIVPRYVQVGTTFEGRVVVEKTVKTPDVTLLFEVNGEECYLPGNAQGKVVFDTFESGSYTLKAGLKPGINGQVLIPAGTAVLTYGDRRIEIPHHDIRHAFELVEGAVEARIERAFYERKFDQVMRPMDHTKNCIYLAKVRLTRVDDVNYTIEEVVPAPFGEYICNSSLLRKIGSNGVGGVTEGASFGVHAKAAWLKAGEEPSLEASFDRRTQQLHMALGVPAPAKVEERLKVTTGTVDLPLTPPVRHGLNPFARLSSHSYSTEIEHGLGLGPVRIELGVEESSENAVADMLDRGDRLFCGEADVFRESEFDPDTPDVTLGAVVYPKKGTFRVGLRLNQHTDRTSIRLRWWAYQTVDGEVRAAQLQTAYKQIAETDSVTPES</sequence>
<comment type="caution">
    <text evidence="1">The sequence shown here is derived from an EMBL/GenBank/DDBJ whole genome shotgun (WGS) entry which is preliminary data.</text>
</comment>
<organism evidence="1 2">
    <name type="scientific">Tumebacillus lacus</name>
    <dbReference type="NCBI Taxonomy" id="2995335"/>
    <lineage>
        <taxon>Bacteria</taxon>
        <taxon>Bacillati</taxon>
        <taxon>Bacillota</taxon>
        <taxon>Bacilli</taxon>
        <taxon>Bacillales</taxon>
        <taxon>Alicyclobacillaceae</taxon>
        <taxon>Tumebacillus</taxon>
    </lineage>
</organism>